<dbReference type="CDD" id="cd00093">
    <property type="entry name" value="HTH_XRE"/>
    <property type="match status" value="1"/>
</dbReference>
<sequence>MGHNRDLGYVKAFGKHLKRLRLAKSLSQEELSYKCVIPTSQIGRFERGERSPTLNTIRILAEGLGEEPSKLLEFKYKVKRDL</sequence>
<reference evidence="2 3" key="1">
    <citation type="submission" date="2018-06" db="EMBL/GenBank/DDBJ databases">
        <title>Chryseolinea flavus sp. nov., a member of the phylum Bacteroidetes isolated from soil.</title>
        <authorList>
            <person name="Li Y."/>
            <person name="Wang J."/>
        </authorList>
    </citation>
    <scope>NUCLEOTIDE SEQUENCE [LARGE SCALE GENOMIC DNA]</scope>
    <source>
        <strain evidence="2 3">SDU1-6</strain>
    </source>
</reference>
<dbReference type="InterPro" id="IPR001387">
    <property type="entry name" value="Cro/C1-type_HTH"/>
</dbReference>
<dbReference type="SUPFAM" id="SSF47413">
    <property type="entry name" value="lambda repressor-like DNA-binding domains"/>
    <property type="match status" value="1"/>
</dbReference>
<dbReference type="Pfam" id="PF01381">
    <property type="entry name" value="HTH_3"/>
    <property type="match status" value="1"/>
</dbReference>
<dbReference type="AlphaFoldDB" id="A0A364Y4V8"/>
<evidence type="ECO:0000313" key="3">
    <source>
        <dbReference type="Proteomes" id="UP000251889"/>
    </source>
</evidence>
<dbReference type="GO" id="GO:0003677">
    <property type="term" value="F:DNA binding"/>
    <property type="evidence" value="ECO:0007669"/>
    <property type="project" value="InterPro"/>
</dbReference>
<protein>
    <submittedName>
        <fullName evidence="2">XRE family transcriptional regulator</fullName>
    </submittedName>
</protein>
<keyword evidence="3" id="KW-1185">Reference proteome</keyword>
<gene>
    <name evidence="2" type="ORF">DQQ10_05285</name>
</gene>
<organism evidence="2 3">
    <name type="scientific">Pseudochryseolinea flava</name>
    <dbReference type="NCBI Taxonomy" id="2059302"/>
    <lineage>
        <taxon>Bacteria</taxon>
        <taxon>Pseudomonadati</taxon>
        <taxon>Bacteroidota</taxon>
        <taxon>Cytophagia</taxon>
        <taxon>Cytophagales</taxon>
        <taxon>Fulvivirgaceae</taxon>
        <taxon>Pseudochryseolinea</taxon>
    </lineage>
</organism>
<proteinExistence type="predicted"/>
<comment type="caution">
    <text evidence="2">The sequence shown here is derived from an EMBL/GenBank/DDBJ whole genome shotgun (WGS) entry which is preliminary data.</text>
</comment>
<dbReference type="PROSITE" id="PS50943">
    <property type="entry name" value="HTH_CROC1"/>
    <property type="match status" value="1"/>
</dbReference>
<dbReference type="EMBL" id="QMFY01000002">
    <property type="protein sequence ID" value="RAW01973.1"/>
    <property type="molecule type" value="Genomic_DNA"/>
</dbReference>
<dbReference type="Proteomes" id="UP000251889">
    <property type="component" value="Unassembled WGS sequence"/>
</dbReference>
<feature type="domain" description="HTH cro/C1-type" evidence="1">
    <location>
        <begin position="17"/>
        <end position="71"/>
    </location>
</feature>
<dbReference type="RefSeq" id="WP_112745798.1">
    <property type="nucleotide sequence ID" value="NZ_QMFY01000002.1"/>
</dbReference>
<dbReference type="OrthoDB" id="680346at2"/>
<dbReference type="SMART" id="SM00530">
    <property type="entry name" value="HTH_XRE"/>
    <property type="match status" value="1"/>
</dbReference>
<accession>A0A364Y4V8</accession>
<dbReference type="Gene3D" id="1.10.260.40">
    <property type="entry name" value="lambda repressor-like DNA-binding domains"/>
    <property type="match status" value="1"/>
</dbReference>
<evidence type="ECO:0000259" key="1">
    <source>
        <dbReference type="PROSITE" id="PS50943"/>
    </source>
</evidence>
<evidence type="ECO:0000313" key="2">
    <source>
        <dbReference type="EMBL" id="RAW01973.1"/>
    </source>
</evidence>
<dbReference type="InterPro" id="IPR010982">
    <property type="entry name" value="Lambda_DNA-bd_dom_sf"/>
</dbReference>
<name>A0A364Y4V8_9BACT</name>